<dbReference type="EnsemblPlants" id="OMERI03G10060.2">
    <property type="protein sequence ID" value="OMERI03G10060.2"/>
    <property type="gene ID" value="OMERI03G10060"/>
</dbReference>
<dbReference type="GO" id="GO:0016020">
    <property type="term" value="C:membrane"/>
    <property type="evidence" value="ECO:0007669"/>
    <property type="project" value="UniProtKB-SubCell"/>
</dbReference>
<dbReference type="GO" id="GO:0005783">
    <property type="term" value="C:endoplasmic reticulum"/>
    <property type="evidence" value="ECO:0007669"/>
    <property type="project" value="TreeGrafter"/>
</dbReference>
<evidence type="ECO:0000256" key="7">
    <source>
        <dbReference type="ARBA" id="ARBA00022837"/>
    </source>
</evidence>
<feature type="transmembrane region" description="Helical" evidence="12">
    <location>
        <begin position="6"/>
        <end position="24"/>
    </location>
</feature>
<comment type="similarity">
    <text evidence="2">Belongs to the synaptotagmin family.</text>
</comment>
<evidence type="ECO:0000256" key="8">
    <source>
        <dbReference type="ARBA" id="ARBA00022989"/>
    </source>
</evidence>
<evidence type="ECO:0000259" key="13">
    <source>
        <dbReference type="PROSITE" id="PS50004"/>
    </source>
</evidence>
<keyword evidence="8 12" id="KW-1133">Transmembrane helix</keyword>
<protein>
    <recommendedName>
        <fullName evidence="17">C2 domain-containing protein</fullName>
    </recommendedName>
</protein>
<dbReference type="SUPFAM" id="SSF49562">
    <property type="entry name" value="C2 domain (Calcium/lipid-binding domain, CaLB)"/>
    <property type="match status" value="1"/>
</dbReference>
<comment type="subcellular location">
    <subcellularLocation>
        <location evidence="1">Membrane</location>
        <topology evidence="1">Single-pass membrane protein</topology>
    </subcellularLocation>
</comment>
<keyword evidence="5" id="KW-0479">Metal-binding</keyword>
<proteinExistence type="inferred from homology"/>
<evidence type="ECO:0000256" key="12">
    <source>
        <dbReference type="SAM" id="Phobius"/>
    </source>
</evidence>
<keyword evidence="4 12" id="KW-0812">Transmembrane</keyword>
<dbReference type="CDD" id="cd00030">
    <property type="entry name" value="C2"/>
    <property type="match status" value="1"/>
</dbReference>
<organism evidence="15">
    <name type="scientific">Oryza meridionalis</name>
    <dbReference type="NCBI Taxonomy" id="40149"/>
    <lineage>
        <taxon>Eukaryota</taxon>
        <taxon>Viridiplantae</taxon>
        <taxon>Streptophyta</taxon>
        <taxon>Embryophyta</taxon>
        <taxon>Tracheophyta</taxon>
        <taxon>Spermatophyta</taxon>
        <taxon>Magnoliopsida</taxon>
        <taxon>Liliopsida</taxon>
        <taxon>Poales</taxon>
        <taxon>Poaceae</taxon>
        <taxon>BOP clade</taxon>
        <taxon>Oryzoideae</taxon>
        <taxon>Oryzeae</taxon>
        <taxon>Oryzinae</taxon>
        <taxon>Oryza</taxon>
    </lineage>
</organism>
<evidence type="ECO:0000256" key="5">
    <source>
        <dbReference type="ARBA" id="ARBA00022723"/>
    </source>
</evidence>
<dbReference type="Gene3D" id="2.60.40.150">
    <property type="entry name" value="C2 domain"/>
    <property type="match status" value="1"/>
</dbReference>
<dbReference type="InterPro" id="IPR000008">
    <property type="entry name" value="C2_dom"/>
</dbReference>
<evidence type="ECO:0000256" key="3">
    <source>
        <dbReference type="ARBA" id="ARBA00022448"/>
    </source>
</evidence>
<dbReference type="PRINTS" id="PR00360">
    <property type="entry name" value="C2DOMAIN"/>
</dbReference>
<dbReference type="AlphaFoldDB" id="A0A0E0CY51"/>
<feature type="domain" description="SMP-LTD" evidence="14">
    <location>
        <begin position="61"/>
        <end position="273"/>
    </location>
</feature>
<keyword evidence="11 12" id="KW-0472">Membrane</keyword>
<feature type="domain" description="C2" evidence="13">
    <location>
        <begin position="271"/>
        <end position="390"/>
    </location>
</feature>
<evidence type="ECO:0000256" key="2">
    <source>
        <dbReference type="ARBA" id="ARBA00006996"/>
    </source>
</evidence>
<keyword evidence="10" id="KW-0446">Lipid-binding</keyword>
<reference evidence="15" key="1">
    <citation type="submission" date="2015-04" db="UniProtKB">
        <authorList>
            <consortium name="EnsemblPlants"/>
        </authorList>
    </citation>
    <scope>IDENTIFICATION</scope>
</reference>
<dbReference type="PROSITE" id="PS51847">
    <property type="entry name" value="SMP"/>
    <property type="match status" value="1"/>
</dbReference>
<keyword evidence="6" id="KW-0677">Repeat</keyword>
<dbReference type="PROSITE" id="PS50004">
    <property type="entry name" value="C2"/>
    <property type="match status" value="1"/>
</dbReference>
<dbReference type="Gramene" id="OMERI03G10060.2">
    <property type="protein sequence ID" value="OMERI03G10060.2"/>
    <property type="gene ID" value="OMERI03G10060"/>
</dbReference>
<dbReference type="PANTHER" id="PTHR10774:SF174">
    <property type="entry name" value="OS03G0251600 PROTEIN"/>
    <property type="match status" value="1"/>
</dbReference>
<dbReference type="GO" id="GO:0046872">
    <property type="term" value="F:metal ion binding"/>
    <property type="evidence" value="ECO:0007669"/>
    <property type="project" value="UniProtKB-KW"/>
</dbReference>
<evidence type="ECO:0000259" key="14">
    <source>
        <dbReference type="PROSITE" id="PS51847"/>
    </source>
</evidence>
<dbReference type="Pfam" id="PF17047">
    <property type="entry name" value="SMP_LBD"/>
    <property type="match status" value="1"/>
</dbReference>
<dbReference type="PANTHER" id="PTHR10774">
    <property type="entry name" value="EXTENDED SYNAPTOTAGMIN-RELATED"/>
    <property type="match status" value="1"/>
</dbReference>
<evidence type="ECO:0000256" key="10">
    <source>
        <dbReference type="ARBA" id="ARBA00023121"/>
    </source>
</evidence>
<evidence type="ECO:0000313" key="15">
    <source>
        <dbReference type="EnsemblPlants" id="OMERI03G10060.2"/>
    </source>
</evidence>
<dbReference type="InterPro" id="IPR031468">
    <property type="entry name" value="SMP_LBD"/>
</dbReference>
<keyword evidence="9" id="KW-0445">Lipid transport</keyword>
<dbReference type="InterPro" id="IPR035892">
    <property type="entry name" value="C2_domain_sf"/>
</dbReference>
<evidence type="ECO:0000256" key="9">
    <source>
        <dbReference type="ARBA" id="ARBA00023055"/>
    </source>
</evidence>
<evidence type="ECO:0000313" key="16">
    <source>
        <dbReference type="Proteomes" id="UP000008021"/>
    </source>
</evidence>
<dbReference type="GO" id="GO:0008289">
    <property type="term" value="F:lipid binding"/>
    <property type="evidence" value="ECO:0007669"/>
    <property type="project" value="UniProtKB-KW"/>
</dbReference>
<evidence type="ECO:0000256" key="6">
    <source>
        <dbReference type="ARBA" id="ARBA00022737"/>
    </source>
</evidence>
<dbReference type="Proteomes" id="UP000008021">
    <property type="component" value="Chromosome 3"/>
</dbReference>
<evidence type="ECO:0008006" key="17">
    <source>
        <dbReference type="Google" id="ProtNLM"/>
    </source>
</evidence>
<dbReference type="GO" id="GO:0006869">
    <property type="term" value="P:lipid transport"/>
    <property type="evidence" value="ECO:0007669"/>
    <property type="project" value="UniProtKB-KW"/>
</dbReference>
<keyword evidence="16" id="KW-1185">Reference proteome</keyword>
<sequence length="537" mass="58170">MGFISGVVMGMIIGVALIAGWSRAMARRAAKRNVNALASLDREDVKKICGENLPEWVSFPEYEQVKWLNKQLSKLWPFVEEAATMVIRDSVEPILDDYRPAGISSLKFSKLSLGTVPPKIEGCREKVWRQSYRILFSYKDDILICLLLFCSGIRIQSFKKGQITMDVDFRWGGDPNIVLAVDTLVASLPIQFKNLQVYTIIRVVFQLCEEIPCISAVVVALLAEPKPRIDYILKAVGGSLTAMPGLSDMIDDTVASLIADMLQWPHRIVVPLGGVDVDVSDLELKPHGKLTVTVVRAESLKNKELIGKSDPYVVLYIRPMFKEKTSVIDDNLNPEWNETFSLIAEDKETQHLILQVFDEDKLKQDKRLGIAKLPLNDLEMESVQEINLQLLSSLDTTKVKDKKDRGVLTIKVLYHPFTKAEALEALELEKKTVEERRKTKEETAAVSGAADAASGVTSTVTPAAGAGVAAGAAAPGAGATAAGSGVGLVGTGIGAVGSGIGAFGTGLSKAGKFVGRTVTGPFSSARRSASSVPTIDE</sequence>
<accession>A0A0E0CY51</accession>
<dbReference type="STRING" id="40149.A0A0E0CY51"/>
<keyword evidence="3" id="KW-0813">Transport</keyword>
<dbReference type="CDD" id="cd21677">
    <property type="entry name" value="SMP_SYT"/>
    <property type="match status" value="1"/>
</dbReference>
<dbReference type="InterPro" id="IPR045050">
    <property type="entry name" value="Synaptotagmin_plant"/>
</dbReference>
<dbReference type="eggNOG" id="KOG1012">
    <property type="taxonomic scope" value="Eukaryota"/>
</dbReference>
<keyword evidence="7" id="KW-0106">Calcium</keyword>
<dbReference type="Pfam" id="PF00168">
    <property type="entry name" value="C2"/>
    <property type="match status" value="1"/>
</dbReference>
<dbReference type="FunFam" id="2.60.40.150:FF:000130">
    <property type="entry name" value="synaptotagmin-4 isoform X1"/>
    <property type="match status" value="1"/>
</dbReference>
<name>A0A0E0CY51_9ORYZ</name>
<reference evidence="15" key="2">
    <citation type="submission" date="2018-05" db="EMBL/GenBank/DDBJ databases">
        <title>OmerRS3 (Oryza meridionalis Reference Sequence Version 3).</title>
        <authorList>
            <person name="Zhang J."/>
            <person name="Kudrna D."/>
            <person name="Lee S."/>
            <person name="Talag J."/>
            <person name="Welchert J."/>
            <person name="Wing R.A."/>
        </authorList>
    </citation>
    <scope>NUCLEOTIDE SEQUENCE [LARGE SCALE GENOMIC DNA]</scope>
    <source>
        <strain evidence="15">cv. OR44</strain>
    </source>
</reference>
<evidence type="ECO:0000256" key="11">
    <source>
        <dbReference type="ARBA" id="ARBA00023136"/>
    </source>
</evidence>
<evidence type="ECO:0000256" key="1">
    <source>
        <dbReference type="ARBA" id="ARBA00004167"/>
    </source>
</evidence>
<dbReference type="InterPro" id="IPR039010">
    <property type="entry name" value="Synaptotagmin_SMP"/>
</dbReference>
<dbReference type="SMART" id="SM00239">
    <property type="entry name" value="C2"/>
    <property type="match status" value="1"/>
</dbReference>
<evidence type="ECO:0000256" key="4">
    <source>
        <dbReference type="ARBA" id="ARBA00022692"/>
    </source>
</evidence>